<dbReference type="PANTHER" id="PTHR12560:SF6">
    <property type="entry name" value="CERAMIDE SYNTHASE 4"/>
    <property type="match status" value="1"/>
</dbReference>
<feature type="compositionally biased region" description="Low complexity" evidence="21">
    <location>
        <begin position="233"/>
        <end position="246"/>
    </location>
</feature>
<evidence type="ECO:0000256" key="20">
    <source>
        <dbReference type="PROSITE-ProRule" id="PRU00205"/>
    </source>
</evidence>
<evidence type="ECO:0000259" key="23">
    <source>
        <dbReference type="PROSITE" id="PS50071"/>
    </source>
</evidence>
<feature type="compositionally biased region" description="Pro residues" evidence="21">
    <location>
        <begin position="178"/>
        <end position="188"/>
    </location>
</feature>
<keyword evidence="4" id="KW-0444">Lipid biosynthesis</keyword>
<dbReference type="Ensembl" id="ENSCAFT00030028706.1">
    <property type="protein sequence ID" value="ENSCAFP00030025030.1"/>
    <property type="gene ID" value="ENSCAFG00030015561.1"/>
</dbReference>
<dbReference type="GO" id="GO:0003677">
    <property type="term" value="F:DNA binding"/>
    <property type="evidence" value="ECO:0007669"/>
    <property type="project" value="UniProtKB-UniRule"/>
</dbReference>
<keyword evidence="7" id="KW-0256">Endoplasmic reticulum</keyword>
<accession>A0A8C0ND77</accession>
<reference evidence="25" key="2">
    <citation type="submission" date="2025-08" db="UniProtKB">
        <authorList>
            <consortium name="Ensembl"/>
        </authorList>
    </citation>
    <scope>IDENTIFICATION</scope>
</reference>
<feature type="region of interest" description="Disordered" evidence="21">
    <location>
        <begin position="667"/>
        <end position="762"/>
    </location>
</feature>
<dbReference type="PROSITE" id="PS50071">
    <property type="entry name" value="HOMEOBOX_2"/>
    <property type="match status" value="1"/>
</dbReference>
<evidence type="ECO:0000256" key="19">
    <source>
        <dbReference type="PROSITE-ProRule" id="PRU00108"/>
    </source>
</evidence>
<feature type="compositionally biased region" description="Pro residues" evidence="21">
    <location>
        <begin position="677"/>
        <end position="693"/>
    </location>
</feature>
<dbReference type="PANTHER" id="PTHR12560">
    <property type="entry name" value="LONGEVITY ASSURANCE FACTOR 1 LAG1"/>
    <property type="match status" value="1"/>
</dbReference>
<dbReference type="Proteomes" id="UP000694429">
    <property type="component" value="Chromosome 20"/>
</dbReference>
<evidence type="ECO:0000256" key="6">
    <source>
        <dbReference type="ARBA" id="ARBA00022692"/>
    </source>
</evidence>
<evidence type="ECO:0000256" key="18">
    <source>
        <dbReference type="ARBA" id="ARBA00067079"/>
    </source>
</evidence>
<dbReference type="AlphaFoldDB" id="A0A8C0ND77"/>
<feature type="domain" description="Homeobox" evidence="23">
    <location>
        <begin position="414"/>
        <end position="458"/>
    </location>
</feature>
<evidence type="ECO:0000313" key="25">
    <source>
        <dbReference type="Ensembl" id="ENSCAFP00030025030.1"/>
    </source>
</evidence>
<dbReference type="InterPro" id="IPR001356">
    <property type="entry name" value="HD"/>
</dbReference>
<keyword evidence="19" id="KW-0539">Nucleus</keyword>
<proteinExistence type="predicted"/>
<evidence type="ECO:0000256" key="5">
    <source>
        <dbReference type="ARBA" id="ARBA00022679"/>
    </source>
</evidence>
<evidence type="ECO:0000256" key="1">
    <source>
        <dbReference type="ARBA" id="ARBA00004477"/>
    </source>
</evidence>
<keyword evidence="19" id="KW-0238">DNA-binding</keyword>
<evidence type="ECO:0000256" key="12">
    <source>
        <dbReference type="ARBA" id="ARBA00050164"/>
    </source>
</evidence>
<comment type="catalytic activity">
    <reaction evidence="16">
        <text>a fatty acyl-CoA + sphing-4-enine = an N-acylsphing-4-enine + CoA + H(+)</text>
        <dbReference type="Rhea" id="RHEA:23768"/>
        <dbReference type="ChEBI" id="CHEBI:15378"/>
        <dbReference type="ChEBI" id="CHEBI:52639"/>
        <dbReference type="ChEBI" id="CHEBI:57287"/>
        <dbReference type="ChEBI" id="CHEBI:57756"/>
        <dbReference type="ChEBI" id="CHEBI:77636"/>
        <dbReference type="EC" id="2.3.1.24"/>
    </reaction>
    <physiologicalReaction direction="left-to-right" evidence="16">
        <dbReference type="Rhea" id="RHEA:23769"/>
    </physiologicalReaction>
</comment>
<organism evidence="25 26">
    <name type="scientific">Canis lupus familiaris</name>
    <name type="common">Dog</name>
    <name type="synonym">Canis familiaris</name>
    <dbReference type="NCBI Taxonomy" id="9615"/>
    <lineage>
        <taxon>Eukaryota</taxon>
        <taxon>Metazoa</taxon>
        <taxon>Chordata</taxon>
        <taxon>Craniata</taxon>
        <taxon>Vertebrata</taxon>
        <taxon>Euteleostomi</taxon>
        <taxon>Mammalia</taxon>
        <taxon>Eutheria</taxon>
        <taxon>Laurasiatheria</taxon>
        <taxon>Carnivora</taxon>
        <taxon>Caniformia</taxon>
        <taxon>Canidae</taxon>
        <taxon>Canis</taxon>
    </lineage>
</organism>
<dbReference type="EC" id="2.3.1.24" evidence="18"/>
<keyword evidence="5" id="KW-0808">Transferase</keyword>
<comment type="pathway">
    <text evidence="3">Sphingolipid metabolism.</text>
</comment>
<dbReference type="SMART" id="SM00389">
    <property type="entry name" value="HOX"/>
    <property type="match status" value="1"/>
</dbReference>
<comment type="catalytic activity">
    <reaction evidence="13">
        <text>docosanoyl-CoA + sphinganine = N-docosanoylsphinganine + CoA + H(+)</text>
        <dbReference type="Rhea" id="RHEA:36535"/>
        <dbReference type="ChEBI" id="CHEBI:15378"/>
        <dbReference type="ChEBI" id="CHEBI:57287"/>
        <dbReference type="ChEBI" id="CHEBI:57817"/>
        <dbReference type="ChEBI" id="CHEBI:65059"/>
        <dbReference type="ChEBI" id="CHEBI:67021"/>
    </reaction>
    <physiologicalReaction direction="left-to-right" evidence="13">
        <dbReference type="Rhea" id="RHEA:36536"/>
    </physiologicalReaction>
</comment>
<feature type="domain" description="TLC" evidence="24">
    <location>
        <begin position="461"/>
        <end position="662"/>
    </location>
</feature>
<dbReference type="GO" id="GO:0005789">
    <property type="term" value="C:endoplasmic reticulum membrane"/>
    <property type="evidence" value="ECO:0007669"/>
    <property type="project" value="UniProtKB-SubCell"/>
</dbReference>
<name>A0A8C0ND77_CANLF</name>
<feature type="region of interest" description="Disordered" evidence="21">
    <location>
        <begin position="1"/>
        <end position="323"/>
    </location>
</feature>
<dbReference type="FunFam" id="1.10.10.60:FF:000020">
    <property type="entry name" value="Ceramide synthase 5"/>
    <property type="match status" value="1"/>
</dbReference>
<comment type="catalytic activity">
    <reaction evidence="14">
        <text>eicosanoyl-CoA + sphinganine = N-eicosanoylsphinganine + CoA + H(+)</text>
        <dbReference type="Rhea" id="RHEA:36555"/>
        <dbReference type="ChEBI" id="CHEBI:15378"/>
        <dbReference type="ChEBI" id="CHEBI:57287"/>
        <dbReference type="ChEBI" id="CHEBI:57380"/>
        <dbReference type="ChEBI" id="CHEBI:57817"/>
        <dbReference type="ChEBI" id="CHEBI:67027"/>
    </reaction>
    <physiologicalReaction direction="left-to-right" evidence="14">
        <dbReference type="Rhea" id="RHEA:36556"/>
    </physiologicalReaction>
</comment>
<evidence type="ECO:0000256" key="17">
    <source>
        <dbReference type="ARBA" id="ARBA00052806"/>
    </source>
</evidence>
<sequence length="866" mass="94456">MQMRGSEPGRKRGPGRGSGARAANGTEPRAGPSAAALRSDAREKAPAKDLQLDVGQARLRAGLGRGAGPGDGGGGARPGRGGARVGPGRGQAGAGLGRAGGAGRGSTGSLAVRGEGGAPPGPRAPARPRPRPRAPPRAPPRGPPAYRRAPRQRRRWEQSPAAACGLRVLLLRVRRPPRCAPPPAPPGKRAPRAPNATPAASPAPAPAPPPGHGGPGPHPPARGGLSGLLIRSQARAAAPRQRCPPRVGAPPAERGQRGRRTRERERRGGAGAGRGSDAPETAPSARGAPPTCARRDAAGPRLRRRLRPGKQPAAARPALGAGGQRLGEMGMWSSLNEWFWQDRFWLPPNNTWAVLEDRDGLVFAHPRDLLAALPLALALVVMRFTFERFVGLPLSRLLGVRDQARKPVKPNATLEKYFLTKGWKPKEPQMALLAAQCGLTLQQTQRWFRRRRNQDRPCLTKKFCEASWRFSFYACAFFGGLSILYHESWLWMPEMCWDNYPLQPLKPALYYWYLLELSFYISLLMTLPFDVRRKDFKEQVAHHFVTIILISFSYSSNLLRIGSLVLLLHDASDYLLEAGKMFNYTPWRKVCDTLFIVFSLVFFYTRLVLFPTRILYTTYYDSIAQWDTFFGYYFCNTLLMALQLLHVFWSCLILRMIYSFVKKGRVGPGRGGRHVPPCGPPQPRPRLMPPPHSPDGEGCPQRRGGVRLERRRGGPGAPAAEERRCSQARRGPRRRSPEPAGGAGGQRAHCDHIASPGWPRGPAPVPWGLDLWGCWTGGSGDGDSPPPGSGGGRMICLQPPQCLPSPPLPPSPLPPSPPSLPLGHLDRAREGGQQVDAAALQSHLQAERRPIKLERSHILLRAMSLF</sequence>
<dbReference type="GO" id="GO:0046513">
    <property type="term" value="P:ceramide biosynthetic process"/>
    <property type="evidence" value="ECO:0007669"/>
    <property type="project" value="InterPro"/>
</dbReference>
<feature type="compositionally biased region" description="Pro residues" evidence="21">
    <location>
        <begin position="201"/>
        <end position="220"/>
    </location>
</feature>
<evidence type="ECO:0000256" key="22">
    <source>
        <dbReference type="SAM" id="Phobius"/>
    </source>
</evidence>
<keyword evidence="10 20" id="KW-0472">Membrane</keyword>
<evidence type="ECO:0000259" key="24">
    <source>
        <dbReference type="PROSITE" id="PS50922"/>
    </source>
</evidence>
<evidence type="ECO:0000256" key="8">
    <source>
        <dbReference type="ARBA" id="ARBA00022989"/>
    </source>
</evidence>
<evidence type="ECO:0000256" key="9">
    <source>
        <dbReference type="ARBA" id="ARBA00023098"/>
    </source>
</evidence>
<protein>
    <recommendedName>
        <fullName evidence="18">sphingosine N-acyltransferase</fullName>
        <ecNumber evidence="18">2.3.1.24</ecNumber>
    </recommendedName>
</protein>
<keyword evidence="19" id="KW-0371">Homeobox</keyword>
<evidence type="ECO:0000256" key="11">
    <source>
        <dbReference type="ARBA" id="ARBA00049036"/>
    </source>
</evidence>
<feature type="compositionally biased region" description="Pro residues" evidence="21">
    <location>
        <begin position="801"/>
        <end position="820"/>
    </location>
</feature>
<evidence type="ECO:0000256" key="15">
    <source>
        <dbReference type="ARBA" id="ARBA00051788"/>
    </source>
</evidence>
<comment type="catalytic activity">
    <reaction evidence="15">
        <text>tetracosanoyl-CoA + sphinganine = N-tetracosanoylsphinganine + CoA + H(+)</text>
        <dbReference type="Rhea" id="RHEA:33591"/>
        <dbReference type="ChEBI" id="CHEBI:15378"/>
        <dbReference type="ChEBI" id="CHEBI:52961"/>
        <dbReference type="ChEBI" id="CHEBI:57287"/>
        <dbReference type="ChEBI" id="CHEBI:57817"/>
        <dbReference type="ChEBI" id="CHEBI:65052"/>
    </reaction>
    <physiologicalReaction direction="left-to-right" evidence="15">
        <dbReference type="Rhea" id="RHEA:33592"/>
    </physiologicalReaction>
</comment>
<keyword evidence="9" id="KW-0443">Lipid metabolism</keyword>
<feature type="transmembrane region" description="Helical" evidence="22">
    <location>
        <begin position="369"/>
        <end position="386"/>
    </location>
</feature>
<dbReference type="InterPro" id="IPR006634">
    <property type="entry name" value="TLC-dom"/>
</dbReference>
<feature type="compositionally biased region" description="Basic and acidic residues" evidence="21">
    <location>
        <begin position="39"/>
        <end position="51"/>
    </location>
</feature>
<dbReference type="GO" id="GO:0005634">
    <property type="term" value="C:nucleus"/>
    <property type="evidence" value="ECO:0007669"/>
    <property type="project" value="UniProtKB-SubCell"/>
</dbReference>
<evidence type="ECO:0000256" key="16">
    <source>
        <dbReference type="ARBA" id="ARBA00052622"/>
    </source>
</evidence>
<dbReference type="GO" id="GO:0050291">
    <property type="term" value="F:sphingosine N-acyltransferase activity"/>
    <property type="evidence" value="ECO:0007669"/>
    <property type="project" value="UniProtKB-EC"/>
</dbReference>
<reference evidence="25" key="1">
    <citation type="submission" date="2019-03" db="EMBL/GenBank/DDBJ databases">
        <authorList>
            <person name="Warren W.C."/>
            <person name="Johnson G.S."/>
        </authorList>
    </citation>
    <scope>NUCLEOTIDE SEQUENCE [LARGE SCALE GENOMIC DNA]</scope>
    <source>
        <strain evidence="25">Basenji</strain>
    </source>
</reference>
<dbReference type="InterPro" id="IPR016439">
    <property type="entry name" value="Lag1/Lac1-like"/>
</dbReference>
<dbReference type="SMART" id="SM00724">
    <property type="entry name" value="TLC"/>
    <property type="match status" value="1"/>
</dbReference>
<comment type="catalytic activity">
    <reaction evidence="11">
        <text>sphinganine + octadecanoyl-CoA = N-(octadecanoyl)-sphinganine + CoA + H(+)</text>
        <dbReference type="Rhea" id="RHEA:36547"/>
        <dbReference type="ChEBI" id="CHEBI:15378"/>
        <dbReference type="ChEBI" id="CHEBI:57287"/>
        <dbReference type="ChEBI" id="CHEBI:57394"/>
        <dbReference type="ChEBI" id="CHEBI:57817"/>
        <dbReference type="ChEBI" id="CHEBI:67033"/>
    </reaction>
    <physiologicalReaction direction="left-to-right" evidence="11">
        <dbReference type="Rhea" id="RHEA:36548"/>
    </physiologicalReaction>
</comment>
<comment type="catalytic activity">
    <reaction evidence="12">
        <text>hexacosanoyl-CoA + sphinganine = N-hexacosanoylsphinganine + CoA + H(+)</text>
        <dbReference type="Rhea" id="RHEA:33351"/>
        <dbReference type="ChEBI" id="CHEBI:15378"/>
        <dbReference type="ChEBI" id="CHEBI:52962"/>
        <dbReference type="ChEBI" id="CHEBI:57287"/>
        <dbReference type="ChEBI" id="CHEBI:57817"/>
        <dbReference type="ChEBI" id="CHEBI:64868"/>
    </reaction>
    <physiologicalReaction direction="left-to-right" evidence="12">
        <dbReference type="Rhea" id="RHEA:33352"/>
    </physiologicalReaction>
</comment>
<feature type="transmembrane region" description="Helical" evidence="22">
    <location>
        <begin position="630"/>
        <end position="654"/>
    </location>
</feature>
<dbReference type="SUPFAM" id="SSF46689">
    <property type="entry name" value="Homeodomain-like"/>
    <property type="match status" value="1"/>
</dbReference>
<comment type="subcellular location">
    <subcellularLocation>
        <location evidence="1">Endoplasmic reticulum membrane</location>
        <topology evidence="1">Multi-pass membrane protein</topology>
    </subcellularLocation>
    <subcellularLocation>
        <location evidence="19">Nucleus</location>
    </subcellularLocation>
</comment>
<feature type="transmembrane region" description="Helical" evidence="22">
    <location>
        <begin position="510"/>
        <end position="529"/>
    </location>
</feature>
<evidence type="ECO:0000256" key="2">
    <source>
        <dbReference type="ARBA" id="ARBA00004760"/>
    </source>
</evidence>
<evidence type="ECO:0000256" key="10">
    <source>
        <dbReference type="ARBA" id="ARBA00023136"/>
    </source>
</evidence>
<dbReference type="Pfam" id="PF03798">
    <property type="entry name" value="TRAM_LAG1_CLN8"/>
    <property type="match status" value="1"/>
</dbReference>
<comment type="catalytic activity">
    <reaction evidence="17">
        <text>sphing-4-enine + octadecanoyl-CoA = N-octadecanoylsphing-4-enine + CoA + H(+)</text>
        <dbReference type="Rhea" id="RHEA:36691"/>
        <dbReference type="ChEBI" id="CHEBI:15378"/>
        <dbReference type="ChEBI" id="CHEBI:57287"/>
        <dbReference type="ChEBI" id="CHEBI:57394"/>
        <dbReference type="ChEBI" id="CHEBI:57756"/>
        <dbReference type="ChEBI" id="CHEBI:72961"/>
    </reaction>
    <physiologicalReaction direction="left-to-right" evidence="17">
        <dbReference type="Rhea" id="RHEA:36692"/>
    </physiologicalReaction>
</comment>
<feature type="region of interest" description="Disordered" evidence="21">
    <location>
        <begin position="776"/>
        <end position="826"/>
    </location>
</feature>
<evidence type="ECO:0000313" key="26">
    <source>
        <dbReference type="Proteomes" id="UP000694429"/>
    </source>
</evidence>
<dbReference type="PROSITE" id="PS50922">
    <property type="entry name" value="TLC"/>
    <property type="match status" value="1"/>
</dbReference>
<keyword evidence="8 22" id="KW-1133">Transmembrane helix</keyword>
<evidence type="ECO:0000256" key="7">
    <source>
        <dbReference type="ARBA" id="ARBA00022824"/>
    </source>
</evidence>
<dbReference type="UniPathway" id="UPA00222"/>
<keyword evidence="6 20" id="KW-0812">Transmembrane</keyword>
<feature type="compositionally biased region" description="Low complexity" evidence="21">
    <location>
        <begin position="309"/>
        <end position="319"/>
    </location>
</feature>
<dbReference type="Gene3D" id="1.10.10.60">
    <property type="entry name" value="Homeodomain-like"/>
    <property type="match status" value="1"/>
</dbReference>
<evidence type="ECO:0000256" key="13">
    <source>
        <dbReference type="ARBA" id="ARBA00051306"/>
    </source>
</evidence>
<dbReference type="InterPro" id="IPR009057">
    <property type="entry name" value="Homeodomain-like_sf"/>
</dbReference>
<evidence type="ECO:0000256" key="3">
    <source>
        <dbReference type="ARBA" id="ARBA00004991"/>
    </source>
</evidence>
<dbReference type="CDD" id="cd00086">
    <property type="entry name" value="homeodomain"/>
    <property type="match status" value="1"/>
</dbReference>
<evidence type="ECO:0000256" key="14">
    <source>
        <dbReference type="ARBA" id="ARBA00051496"/>
    </source>
</evidence>
<comment type="pathway">
    <text evidence="2">Lipid metabolism; sphingolipid metabolism.</text>
</comment>
<evidence type="ECO:0000256" key="4">
    <source>
        <dbReference type="ARBA" id="ARBA00022516"/>
    </source>
</evidence>
<feature type="transmembrane region" description="Helical" evidence="22">
    <location>
        <begin position="590"/>
        <end position="610"/>
    </location>
</feature>
<feature type="compositionally biased region" description="Low complexity" evidence="21">
    <location>
        <begin position="161"/>
        <end position="171"/>
    </location>
</feature>
<feature type="compositionally biased region" description="Gly residues" evidence="21">
    <location>
        <begin position="63"/>
        <end position="106"/>
    </location>
</feature>
<feature type="DNA-binding region" description="Homeobox" evidence="19">
    <location>
        <begin position="416"/>
        <end position="459"/>
    </location>
</feature>
<feature type="transmembrane region" description="Helical" evidence="22">
    <location>
        <begin position="470"/>
        <end position="490"/>
    </location>
</feature>
<evidence type="ECO:0000256" key="21">
    <source>
        <dbReference type="SAM" id="MobiDB-lite"/>
    </source>
</evidence>